<feature type="transmembrane region" description="Helical" evidence="1">
    <location>
        <begin position="157"/>
        <end position="180"/>
    </location>
</feature>
<dbReference type="RefSeq" id="WP_110998192.1">
    <property type="nucleotide sequence ID" value="NZ_QKTW01000010.1"/>
</dbReference>
<organism evidence="2 3">
    <name type="scientific">Taibaiella soli</name>
    <dbReference type="NCBI Taxonomy" id="1649169"/>
    <lineage>
        <taxon>Bacteria</taxon>
        <taxon>Pseudomonadati</taxon>
        <taxon>Bacteroidota</taxon>
        <taxon>Chitinophagia</taxon>
        <taxon>Chitinophagales</taxon>
        <taxon>Chitinophagaceae</taxon>
        <taxon>Taibaiella</taxon>
    </lineage>
</organism>
<keyword evidence="3" id="KW-1185">Reference proteome</keyword>
<keyword evidence="1" id="KW-0812">Transmembrane</keyword>
<feature type="transmembrane region" description="Helical" evidence="1">
    <location>
        <begin position="33"/>
        <end position="53"/>
    </location>
</feature>
<dbReference type="Proteomes" id="UP000248745">
    <property type="component" value="Unassembled WGS sequence"/>
</dbReference>
<feature type="transmembrane region" description="Helical" evidence="1">
    <location>
        <begin position="186"/>
        <end position="212"/>
    </location>
</feature>
<evidence type="ECO:0000313" key="3">
    <source>
        <dbReference type="Proteomes" id="UP000248745"/>
    </source>
</evidence>
<feature type="transmembrane region" description="Helical" evidence="1">
    <location>
        <begin position="65"/>
        <end position="83"/>
    </location>
</feature>
<evidence type="ECO:0000313" key="2">
    <source>
        <dbReference type="EMBL" id="PZF73742.1"/>
    </source>
</evidence>
<feature type="transmembrane region" description="Helical" evidence="1">
    <location>
        <begin position="127"/>
        <end position="145"/>
    </location>
</feature>
<accession>A0A2W2AJM7</accession>
<gene>
    <name evidence="2" type="ORF">DN068_07025</name>
</gene>
<feature type="transmembrane region" description="Helical" evidence="1">
    <location>
        <begin position="6"/>
        <end position="26"/>
    </location>
</feature>
<dbReference type="AlphaFoldDB" id="A0A2W2AJM7"/>
<evidence type="ECO:0000256" key="1">
    <source>
        <dbReference type="SAM" id="Phobius"/>
    </source>
</evidence>
<feature type="transmembrane region" description="Helical" evidence="1">
    <location>
        <begin position="90"/>
        <end position="107"/>
    </location>
</feature>
<dbReference type="OrthoDB" id="651989at2"/>
<sequence length="228" mass="26545">MNWIFYSKIFLLILESIAFVTALCTFKYHNAVFRLFFFDLLFIFLLEHAGMIVGEISPNSRFTHSISNLFLLAEIPIIYLCALKLIPSHFFQRLASVSIALFLVLWVKNAYESKFFILPTFPTMPFLFGSIFALIIFLVILIRMIGRDNIFKQPLFYFSLGMLIFYGCTIPYIGVVNYFVKKDNNILLKLVQILFVSNYIRYSLFAISYIVLARQQKARKLQETIATA</sequence>
<name>A0A2W2AJM7_9BACT</name>
<keyword evidence="1" id="KW-0472">Membrane</keyword>
<protein>
    <submittedName>
        <fullName evidence="2">Uncharacterized protein</fullName>
    </submittedName>
</protein>
<reference evidence="2 3" key="1">
    <citation type="submission" date="2018-06" db="EMBL/GenBank/DDBJ databases">
        <title>Mucibacter soli gen. nov., sp. nov., a new member of the family Chitinophagaceae producing mucin.</title>
        <authorList>
            <person name="Kim M.-K."/>
            <person name="Park S."/>
            <person name="Kim T.-S."/>
            <person name="Joung Y."/>
            <person name="Han J.-H."/>
            <person name="Kim S.B."/>
        </authorList>
    </citation>
    <scope>NUCLEOTIDE SEQUENCE [LARGE SCALE GENOMIC DNA]</scope>
    <source>
        <strain evidence="2 3">R1-15</strain>
    </source>
</reference>
<dbReference type="EMBL" id="QKTW01000010">
    <property type="protein sequence ID" value="PZF73742.1"/>
    <property type="molecule type" value="Genomic_DNA"/>
</dbReference>
<proteinExistence type="predicted"/>
<keyword evidence="1" id="KW-1133">Transmembrane helix</keyword>
<comment type="caution">
    <text evidence="2">The sequence shown here is derived from an EMBL/GenBank/DDBJ whole genome shotgun (WGS) entry which is preliminary data.</text>
</comment>